<name>A0A9P4HX14_9PEZI</name>
<dbReference type="SMART" id="SM00454">
    <property type="entry name" value="SAM"/>
    <property type="match status" value="1"/>
</dbReference>
<dbReference type="Proteomes" id="UP000799776">
    <property type="component" value="Unassembled WGS sequence"/>
</dbReference>
<evidence type="ECO:0000313" key="5">
    <source>
        <dbReference type="Proteomes" id="UP000799776"/>
    </source>
</evidence>
<proteinExistence type="predicted"/>
<feature type="compositionally biased region" description="Acidic residues" evidence="1">
    <location>
        <begin position="46"/>
        <end position="56"/>
    </location>
</feature>
<sequence>QAMTPMTPLQAGVEMFQRGKLQPFFAPRSHKARPVSEAVTEIFDTDFEDDSSEFEEASPKYSFDSSDSRRSQTTISTYDEVPTPHSSRRMHFDLRTREMKPVEGPKGPHLFRSSQSSADFAFDFALQLSPLVPKQTPPRSETAFRVYEVQAPYQDGSFADEDYFVQEELDVASDDVSLWTAQHVAAWMCRLGFEDSIIAKFEQHDITGAVLLDMQFEDLKELEIPSFGKRHQLWNHIDALRGNHGHISPAPTPFQDVSRPCTRMDRSNSVRDHFTPITPGGGRKRRGRKHRMPGDDIITPAESVSIVAIEQLLPKPHRCAKGERCNKWKKQQRQLQRLREEHGFPISPENGGQIFIAGDPGNAATAPNLVQSPFRPTSDAVPSVVASSDLLGPGQLPEFTLDEEKLRDIESRDPQENVKQFLTLQHVEPSQMFPTPVDRPSTPPLEMFPPLHPPLHPPEYTQPPNTNLRSLPKLSIPRSASANPCGNHAQPSYHIDDNDTFSPCRTAVASPGVYRFGTPASEMDVPVTAINLGPVSRDTSQSVPPSMQFRDPVERTTSRNGWRRPSFVLPALSEGQVFSPNSSEDSVTLHDNNSNASHVTGPSETKNHLLRRHQLQNSNPPSSQQQQKQQQQERYAGVNHAGWMKKRKTRLLRHEWHNQHFRLTGTRLAMHSTDLPSSTALSTIDVDEYAVACSSLASNKLSAKLKALKLSSKENDSTASTIDGAAAFSFQLVPVAGDGEGRGIVAKKVVGGKTHHFAVKTRDERIDWMRELMLAKALKAKGEGYEVQVNGNAI</sequence>
<dbReference type="SUPFAM" id="SSF47769">
    <property type="entry name" value="SAM/Pointed domain"/>
    <property type="match status" value="1"/>
</dbReference>
<evidence type="ECO:0000313" key="4">
    <source>
        <dbReference type="EMBL" id="KAF2090801.1"/>
    </source>
</evidence>
<dbReference type="Pfam" id="PF00169">
    <property type="entry name" value="PH"/>
    <property type="match status" value="1"/>
</dbReference>
<dbReference type="Gene3D" id="1.10.150.50">
    <property type="entry name" value="Transcription Factor, Ets-1"/>
    <property type="match status" value="1"/>
</dbReference>
<protein>
    <recommendedName>
        <fullName evidence="6">SAM and PH domain-containing protein</fullName>
    </recommendedName>
</protein>
<dbReference type="PROSITE" id="PS50105">
    <property type="entry name" value="SAM_DOMAIN"/>
    <property type="match status" value="1"/>
</dbReference>
<feature type="compositionally biased region" description="Basic and acidic residues" evidence="1">
    <location>
        <begin position="265"/>
        <end position="274"/>
    </location>
</feature>
<organism evidence="4 5">
    <name type="scientific">Saccharata proteae CBS 121410</name>
    <dbReference type="NCBI Taxonomy" id="1314787"/>
    <lineage>
        <taxon>Eukaryota</taxon>
        <taxon>Fungi</taxon>
        <taxon>Dikarya</taxon>
        <taxon>Ascomycota</taxon>
        <taxon>Pezizomycotina</taxon>
        <taxon>Dothideomycetes</taxon>
        <taxon>Dothideomycetes incertae sedis</taxon>
        <taxon>Botryosphaeriales</taxon>
        <taxon>Saccharataceae</taxon>
        <taxon>Saccharata</taxon>
    </lineage>
</organism>
<feature type="compositionally biased region" description="Polar residues" evidence="1">
    <location>
        <begin position="576"/>
        <end position="604"/>
    </location>
</feature>
<dbReference type="OrthoDB" id="422827at2759"/>
<evidence type="ECO:0000259" key="3">
    <source>
        <dbReference type="PROSITE" id="PS50105"/>
    </source>
</evidence>
<feature type="region of interest" description="Disordered" evidence="1">
    <location>
        <begin position="535"/>
        <end position="562"/>
    </location>
</feature>
<dbReference type="Pfam" id="PF07647">
    <property type="entry name" value="SAM_2"/>
    <property type="match status" value="1"/>
</dbReference>
<feature type="region of interest" description="Disordered" evidence="1">
    <location>
        <begin position="46"/>
        <end position="86"/>
    </location>
</feature>
<dbReference type="Gene3D" id="2.30.29.30">
    <property type="entry name" value="Pleckstrin-homology domain (PH domain)/Phosphotyrosine-binding domain (PTB)"/>
    <property type="match status" value="1"/>
</dbReference>
<dbReference type="EMBL" id="ML978712">
    <property type="protein sequence ID" value="KAF2090801.1"/>
    <property type="molecule type" value="Genomic_DNA"/>
</dbReference>
<feature type="non-terminal residue" evidence="4">
    <location>
        <position position="1"/>
    </location>
</feature>
<feature type="compositionally biased region" description="Low complexity" evidence="1">
    <location>
        <begin position="615"/>
        <end position="632"/>
    </location>
</feature>
<feature type="region of interest" description="Disordered" evidence="1">
    <location>
        <begin position="575"/>
        <end position="641"/>
    </location>
</feature>
<evidence type="ECO:0008006" key="6">
    <source>
        <dbReference type="Google" id="ProtNLM"/>
    </source>
</evidence>
<dbReference type="InterPro" id="IPR011993">
    <property type="entry name" value="PH-like_dom_sf"/>
</dbReference>
<dbReference type="InterPro" id="IPR001660">
    <property type="entry name" value="SAM"/>
</dbReference>
<dbReference type="SUPFAM" id="SSF50729">
    <property type="entry name" value="PH domain-like"/>
    <property type="match status" value="1"/>
</dbReference>
<dbReference type="InterPro" id="IPR001849">
    <property type="entry name" value="PH_domain"/>
</dbReference>
<feature type="region of interest" description="Disordered" evidence="1">
    <location>
        <begin position="265"/>
        <end position="296"/>
    </location>
</feature>
<dbReference type="CDD" id="cd09535">
    <property type="entry name" value="SAM_BOI-like_fungal"/>
    <property type="match status" value="1"/>
</dbReference>
<reference evidence="4" key="1">
    <citation type="journal article" date="2020" name="Stud. Mycol.">
        <title>101 Dothideomycetes genomes: a test case for predicting lifestyles and emergence of pathogens.</title>
        <authorList>
            <person name="Haridas S."/>
            <person name="Albert R."/>
            <person name="Binder M."/>
            <person name="Bloem J."/>
            <person name="Labutti K."/>
            <person name="Salamov A."/>
            <person name="Andreopoulos B."/>
            <person name="Baker S."/>
            <person name="Barry K."/>
            <person name="Bills G."/>
            <person name="Bluhm B."/>
            <person name="Cannon C."/>
            <person name="Castanera R."/>
            <person name="Culley D."/>
            <person name="Daum C."/>
            <person name="Ezra D."/>
            <person name="Gonzalez J."/>
            <person name="Henrissat B."/>
            <person name="Kuo A."/>
            <person name="Liang C."/>
            <person name="Lipzen A."/>
            <person name="Lutzoni F."/>
            <person name="Magnuson J."/>
            <person name="Mondo S."/>
            <person name="Nolan M."/>
            <person name="Ohm R."/>
            <person name="Pangilinan J."/>
            <person name="Park H.-J."/>
            <person name="Ramirez L."/>
            <person name="Alfaro M."/>
            <person name="Sun H."/>
            <person name="Tritt A."/>
            <person name="Yoshinaga Y."/>
            <person name="Zwiers L.-H."/>
            <person name="Turgeon B."/>
            <person name="Goodwin S."/>
            <person name="Spatafora J."/>
            <person name="Crous P."/>
            <person name="Grigoriev I."/>
        </authorList>
    </citation>
    <scope>NUCLEOTIDE SEQUENCE</scope>
    <source>
        <strain evidence="4">CBS 121410</strain>
    </source>
</reference>
<gene>
    <name evidence="4" type="ORF">K490DRAFT_34876</name>
</gene>
<feature type="compositionally biased region" description="Basic residues" evidence="1">
    <location>
        <begin position="282"/>
        <end position="291"/>
    </location>
</feature>
<evidence type="ECO:0000259" key="2">
    <source>
        <dbReference type="PROSITE" id="PS50003"/>
    </source>
</evidence>
<keyword evidence="5" id="KW-1185">Reference proteome</keyword>
<dbReference type="SMART" id="SM00233">
    <property type="entry name" value="PH"/>
    <property type="match status" value="1"/>
</dbReference>
<feature type="domain" description="PH" evidence="2">
    <location>
        <begin position="637"/>
        <end position="777"/>
    </location>
</feature>
<comment type="caution">
    <text evidence="4">The sequence shown here is derived from an EMBL/GenBank/DDBJ whole genome shotgun (WGS) entry which is preliminary data.</text>
</comment>
<evidence type="ECO:0000256" key="1">
    <source>
        <dbReference type="SAM" id="MobiDB-lite"/>
    </source>
</evidence>
<dbReference type="PROSITE" id="PS50003">
    <property type="entry name" value="PH_DOMAIN"/>
    <property type="match status" value="1"/>
</dbReference>
<dbReference type="InterPro" id="IPR013761">
    <property type="entry name" value="SAM/pointed_sf"/>
</dbReference>
<feature type="domain" description="SAM" evidence="3">
    <location>
        <begin position="179"/>
        <end position="243"/>
    </location>
</feature>
<dbReference type="AlphaFoldDB" id="A0A9P4HX14"/>
<accession>A0A9P4HX14</accession>